<gene>
    <name evidence="7" type="ORF">F2P56_003358</name>
</gene>
<dbReference type="GO" id="GO:0003677">
    <property type="term" value="F:DNA binding"/>
    <property type="evidence" value="ECO:0007669"/>
    <property type="project" value="UniProtKB-KW"/>
</dbReference>
<evidence type="ECO:0000259" key="6">
    <source>
        <dbReference type="PROSITE" id="PS50863"/>
    </source>
</evidence>
<evidence type="ECO:0000256" key="5">
    <source>
        <dbReference type="ARBA" id="ARBA00023242"/>
    </source>
</evidence>
<dbReference type="AlphaFoldDB" id="A0A833XTG2"/>
<reference evidence="7" key="1">
    <citation type="submission" date="2015-10" db="EMBL/GenBank/DDBJ databases">
        <authorList>
            <person name="Martinez-Garcia P.J."/>
            <person name="Crepeau M.W."/>
            <person name="Puiu D."/>
            <person name="Gonzalez-Ibeas D."/>
            <person name="Whalen J."/>
            <person name="Stevens K."/>
            <person name="Paul R."/>
            <person name="Butterfield T."/>
            <person name="Britton M."/>
            <person name="Reagan R."/>
            <person name="Chakraborty S."/>
            <person name="Walawage S.L."/>
            <person name="Vasquez-Gross H.A."/>
            <person name="Cardeno C."/>
            <person name="Famula R."/>
            <person name="Pratt K."/>
            <person name="Kuruganti S."/>
            <person name="Aradhya M.K."/>
            <person name="Leslie C.A."/>
            <person name="Dandekar A.M."/>
            <person name="Salzberg S.L."/>
            <person name="Wegrzyn J.L."/>
            <person name="Langley C.H."/>
            <person name="Neale D.B."/>
        </authorList>
    </citation>
    <scope>NUCLEOTIDE SEQUENCE</scope>
    <source>
        <tissue evidence="7">Leaves</tissue>
    </source>
</reference>
<feature type="domain" description="TF-B3" evidence="6">
    <location>
        <begin position="478"/>
        <end position="575"/>
    </location>
</feature>
<dbReference type="InterPro" id="IPR050655">
    <property type="entry name" value="Plant_B3_domain"/>
</dbReference>
<dbReference type="Proteomes" id="UP000619265">
    <property type="component" value="Unassembled WGS sequence"/>
</dbReference>
<evidence type="ECO:0000256" key="2">
    <source>
        <dbReference type="ARBA" id="ARBA00023015"/>
    </source>
</evidence>
<evidence type="ECO:0000256" key="1">
    <source>
        <dbReference type="ARBA" id="ARBA00004123"/>
    </source>
</evidence>
<dbReference type="Pfam" id="PF02362">
    <property type="entry name" value="B3"/>
    <property type="match status" value="2"/>
</dbReference>
<evidence type="ECO:0000256" key="4">
    <source>
        <dbReference type="ARBA" id="ARBA00023163"/>
    </source>
</evidence>
<accession>A0A833XTG2</accession>
<evidence type="ECO:0000313" key="8">
    <source>
        <dbReference type="Proteomes" id="UP000619265"/>
    </source>
</evidence>
<dbReference type="SMART" id="SM01019">
    <property type="entry name" value="B3"/>
    <property type="match status" value="2"/>
</dbReference>
<keyword evidence="4" id="KW-0804">Transcription</keyword>
<sequence>EQVARKVGAMGCKAEACKECTQKCLLVHQRKKNSTIGATAFFKVMIGDQFSKVLFLPPKFAATVSSLVDQETFLEDSSGRQWNVALSNLNGSLAFERGWGSFALDHGLEVGNFLVFDYVMGSGFVVKIFNTTGCEKVDFPENSDVKKRARINGNSASKHDQCHKNEGSMNKQASSTSAMSLSEAVIHQSQCEPNDVEEILRAPEDMLHCDSSNGGAKHLAKAEYTEEPFYLINRDLRDNQGYDRNPAFDLFNFETWNNSGADVTGKAAVKDGRFPYDTDISLNSQMKTCFVVKDPAAKGMVSGVAATDALDFETIEKSHCSKEISKKASASGKNSCKNRTSGHLLTTSAMRLEGNKENISDMPIKGITKCQIAEGSGTAVSRDLSESMSENNQVALFPKENTSLIDGFSSAKQEFNGMSELVDVPVTTEMHDCQTRLSNDSKMIDRGHSPSSDMIAREKYRVAKVQLVDSVGTSSTYTACLSCLVAKESQSFLELPTCLPSSYHGKGRMERRVVFLQDPAMRLWPVLYHERSGFTILTSGWEAFSKANGIQPGDECVFGVERASEGIYGVRIARK</sequence>
<dbReference type="PROSITE" id="PS50863">
    <property type="entry name" value="B3"/>
    <property type="match status" value="2"/>
</dbReference>
<dbReference type="Gramene" id="Jr02_01780_p1">
    <property type="protein sequence ID" value="cds.Jr02_01780_p1"/>
    <property type="gene ID" value="Jr02_01780"/>
</dbReference>
<comment type="subcellular location">
    <subcellularLocation>
        <location evidence="1">Nucleus</location>
    </subcellularLocation>
</comment>
<dbReference type="InterPro" id="IPR015300">
    <property type="entry name" value="DNA-bd_pseudobarrel_sf"/>
</dbReference>
<organism evidence="7 8">
    <name type="scientific">Juglans regia</name>
    <name type="common">English walnut</name>
    <dbReference type="NCBI Taxonomy" id="51240"/>
    <lineage>
        <taxon>Eukaryota</taxon>
        <taxon>Viridiplantae</taxon>
        <taxon>Streptophyta</taxon>
        <taxon>Embryophyta</taxon>
        <taxon>Tracheophyta</taxon>
        <taxon>Spermatophyta</taxon>
        <taxon>Magnoliopsida</taxon>
        <taxon>eudicotyledons</taxon>
        <taxon>Gunneridae</taxon>
        <taxon>Pentapetalae</taxon>
        <taxon>rosids</taxon>
        <taxon>fabids</taxon>
        <taxon>Fagales</taxon>
        <taxon>Juglandaceae</taxon>
        <taxon>Juglans</taxon>
    </lineage>
</organism>
<dbReference type="CDD" id="cd10017">
    <property type="entry name" value="B3_DNA"/>
    <property type="match status" value="2"/>
</dbReference>
<comment type="caution">
    <text evidence="7">The sequence shown here is derived from an EMBL/GenBank/DDBJ whole genome shotgun (WGS) entry which is preliminary data.</text>
</comment>
<keyword evidence="3" id="KW-0238">DNA-binding</keyword>
<dbReference type="PANTHER" id="PTHR31920:SF145">
    <property type="entry name" value="B3 DOMAIN-CONTAINING PROTEIN REM20-LIKE ISOFORM X1"/>
    <property type="match status" value="1"/>
</dbReference>
<dbReference type="Gene3D" id="2.40.330.10">
    <property type="entry name" value="DNA-binding pseudobarrel domain"/>
    <property type="match status" value="2"/>
</dbReference>
<evidence type="ECO:0000313" key="7">
    <source>
        <dbReference type="EMBL" id="KAF5476636.1"/>
    </source>
</evidence>
<dbReference type="EMBL" id="LIHL02000002">
    <property type="protein sequence ID" value="KAF5476636.1"/>
    <property type="molecule type" value="Genomic_DNA"/>
</dbReference>
<feature type="domain" description="TF-B3" evidence="6">
    <location>
        <begin position="39"/>
        <end position="132"/>
    </location>
</feature>
<feature type="non-terminal residue" evidence="7">
    <location>
        <position position="575"/>
    </location>
</feature>
<protein>
    <recommendedName>
        <fullName evidence="6">TF-B3 domain-containing protein</fullName>
    </recommendedName>
</protein>
<dbReference type="GO" id="GO:0005634">
    <property type="term" value="C:nucleus"/>
    <property type="evidence" value="ECO:0007669"/>
    <property type="project" value="UniProtKB-SubCell"/>
</dbReference>
<evidence type="ECO:0000256" key="3">
    <source>
        <dbReference type="ARBA" id="ARBA00023125"/>
    </source>
</evidence>
<reference evidence="7" key="2">
    <citation type="submission" date="2020-03" db="EMBL/GenBank/DDBJ databases">
        <title>Walnut 2.0.</title>
        <authorList>
            <person name="Marrano A."/>
            <person name="Britton M."/>
            <person name="Zimin A.V."/>
            <person name="Zaini P.A."/>
            <person name="Workman R."/>
            <person name="Puiu D."/>
            <person name="Bianco L."/>
            <person name="Allen B.J."/>
            <person name="Troggio M."/>
            <person name="Leslie C.A."/>
            <person name="Timp W."/>
            <person name="Dendekar A."/>
            <person name="Salzberg S.L."/>
            <person name="Neale D.B."/>
        </authorList>
    </citation>
    <scope>NUCLEOTIDE SEQUENCE</scope>
    <source>
        <tissue evidence="7">Leaves</tissue>
    </source>
</reference>
<dbReference type="PANTHER" id="PTHR31920">
    <property type="entry name" value="B3 DOMAIN-CONTAINING"/>
    <property type="match status" value="1"/>
</dbReference>
<dbReference type="InterPro" id="IPR003340">
    <property type="entry name" value="B3_DNA-bd"/>
</dbReference>
<keyword evidence="2" id="KW-0805">Transcription regulation</keyword>
<dbReference type="SUPFAM" id="SSF101936">
    <property type="entry name" value="DNA-binding pseudobarrel domain"/>
    <property type="match status" value="2"/>
</dbReference>
<name>A0A833XTG2_JUGRE</name>
<keyword evidence="5" id="KW-0539">Nucleus</keyword>
<proteinExistence type="predicted"/>